<dbReference type="Proteomes" id="UP000294881">
    <property type="component" value="Unassembled WGS sequence"/>
</dbReference>
<accession>A0A4R2GRI5</accession>
<proteinExistence type="predicted"/>
<gene>
    <name evidence="1" type="ORF">EV666_10963</name>
</gene>
<protein>
    <submittedName>
        <fullName evidence="1">Uncharacterized protein</fullName>
    </submittedName>
</protein>
<comment type="caution">
    <text evidence="1">The sequence shown here is derived from an EMBL/GenBank/DDBJ whole genome shotgun (WGS) entry which is preliminary data.</text>
</comment>
<sequence>MAQEDIADLANMSGLLFAASGAIKILGKMAHVDMERATATLTSKITGEERQITLAELASVLAAASDKLGSEATRRKSLQ</sequence>
<dbReference type="AlphaFoldDB" id="A0A4R2GRI5"/>
<dbReference type="EMBL" id="SLWL01000009">
    <property type="protein sequence ID" value="TCO12416.1"/>
    <property type="molecule type" value="Genomic_DNA"/>
</dbReference>
<reference evidence="1 2" key="1">
    <citation type="submission" date="2019-03" db="EMBL/GenBank/DDBJ databases">
        <title>Genomic Encyclopedia of Type Strains, Phase IV (KMG-IV): sequencing the most valuable type-strain genomes for metagenomic binning, comparative biology and taxonomic classification.</title>
        <authorList>
            <person name="Goeker M."/>
        </authorList>
    </citation>
    <scope>NUCLEOTIDE SEQUENCE [LARGE SCALE GENOMIC DNA]</scope>
    <source>
        <strain evidence="1 2">DSM 22958</strain>
    </source>
</reference>
<dbReference type="RefSeq" id="WP_132007527.1">
    <property type="nucleotide sequence ID" value="NZ_JBHUNN010000002.1"/>
</dbReference>
<name>A0A4R2GRI5_9HYPH</name>
<organism evidence="1 2">
    <name type="scientific">Camelimonas lactis</name>
    <dbReference type="NCBI Taxonomy" id="659006"/>
    <lineage>
        <taxon>Bacteria</taxon>
        <taxon>Pseudomonadati</taxon>
        <taxon>Pseudomonadota</taxon>
        <taxon>Alphaproteobacteria</taxon>
        <taxon>Hyphomicrobiales</taxon>
        <taxon>Chelatococcaceae</taxon>
        <taxon>Camelimonas</taxon>
    </lineage>
</organism>
<evidence type="ECO:0000313" key="1">
    <source>
        <dbReference type="EMBL" id="TCO12416.1"/>
    </source>
</evidence>
<keyword evidence="2" id="KW-1185">Reference proteome</keyword>
<evidence type="ECO:0000313" key="2">
    <source>
        <dbReference type="Proteomes" id="UP000294881"/>
    </source>
</evidence>